<evidence type="ECO:0000313" key="3">
    <source>
        <dbReference type="EMBL" id="NMF57720.1"/>
    </source>
</evidence>
<dbReference type="Gene3D" id="3.40.1350.10">
    <property type="match status" value="1"/>
</dbReference>
<dbReference type="RefSeq" id="WP_169362716.1">
    <property type="nucleotide sequence ID" value="NZ_JAAVJL010000001.1"/>
</dbReference>
<dbReference type="NCBIfam" id="NF009150">
    <property type="entry name" value="PRK12497.1-3"/>
    <property type="match status" value="1"/>
</dbReference>
<dbReference type="CDD" id="cd20736">
    <property type="entry name" value="PoNe_Nuclease"/>
    <property type="match status" value="1"/>
</dbReference>
<keyword evidence="4" id="KW-1185">Reference proteome</keyword>
<name>A0ABX1LRL6_9CYAN</name>
<gene>
    <name evidence="3" type="ORF">HC246_06740</name>
</gene>
<dbReference type="PANTHER" id="PTHR34039:SF1">
    <property type="entry name" value="UPF0102 PROTEIN YRAN"/>
    <property type="match status" value="1"/>
</dbReference>
<dbReference type="NCBIfam" id="TIGR00252">
    <property type="entry name" value="YraN family protein"/>
    <property type="match status" value="1"/>
</dbReference>
<evidence type="ECO:0000256" key="1">
    <source>
        <dbReference type="ARBA" id="ARBA00006738"/>
    </source>
</evidence>
<evidence type="ECO:0000313" key="4">
    <source>
        <dbReference type="Proteomes" id="UP000738376"/>
    </source>
</evidence>
<comment type="caution">
    <text evidence="3">The sequence shown here is derived from an EMBL/GenBank/DDBJ whole genome shotgun (WGS) entry which is preliminary data.</text>
</comment>
<proteinExistence type="inferred from homology"/>
<comment type="similarity">
    <text evidence="1 2">Belongs to the UPF0102 family.</text>
</comment>
<evidence type="ECO:0000256" key="2">
    <source>
        <dbReference type="HAMAP-Rule" id="MF_00048"/>
    </source>
</evidence>
<dbReference type="PANTHER" id="PTHR34039">
    <property type="entry name" value="UPF0102 PROTEIN YRAN"/>
    <property type="match status" value="1"/>
</dbReference>
<dbReference type="InterPro" id="IPR011335">
    <property type="entry name" value="Restrct_endonuc-II-like"/>
</dbReference>
<dbReference type="InterPro" id="IPR003509">
    <property type="entry name" value="UPF0102_YraN-like"/>
</dbReference>
<organism evidence="3 4">
    <name type="scientific">Pseudanabaena yagii GIHE-NHR1</name>
    <dbReference type="NCBI Taxonomy" id="2722753"/>
    <lineage>
        <taxon>Bacteria</taxon>
        <taxon>Bacillati</taxon>
        <taxon>Cyanobacteriota</taxon>
        <taxon>Cyanophyceae</taxon>
        <taxon>Pseudanabaenales</taxon>
        <taxon>Pseudanabaenaceae</taxon>
        <taxon>Pseudanabaena</taxon>
        <taxon>Pseudanabaena yagii</taxon>
    </lineage>
</organism>
<dbReference type="HAMAP" id="MF_00048">
    <property type="entry name" value="UPF0102"/>
    <property type="match status" value="1"/>
</dbReference>
<dbReference type="InterPro" id="IPR011856">
    <property type="entry name" value="tRNA_endonuc-like_dom_sf"/>
</dbReference>
<dbReference type="SUPFAM" id="SSF52980">
    <property type="entry name" value="Restriction endonuclease-like"/>
    <property type="match status" value="1"/>
</dbReference>
<dbReference type="Proteomes" id="UP000738376">
    <property type="component" value="Unassembled WGS sequence"/>
</dbReference>
<reference evidence="3 4" key="1">
    <citation type="submission" date="2020-03" db="EMBL/GenBank/DDBJ databases">
        <title>Draft Genome Sequence of 2-Methylisoborneol Producing Pseudanabaena yagii Strain GIHE-NHR1 Isolated from North Han River in South Korea.</title>
        <authorList>
            <person name="Jeong J."/>
        </authorList>
    </citation>
    <scope>NUCLEOTIDE SEQUENCE [LARGE SCALE GENOMIC DNA]</scope>
    <source>
        <strain evidence="3 4">GIHE-NHR1</strain>
    </source>
</reference>
<protein>
    <recommendedName>
        <fullName evidence="2">UPF0102 protein HC246_06740</fullName>
    </recommendedName>
</protein>
<accession>A0ABX1LRL6</accession>
<sequence>MTKQVGDRGEILVAQLLRSNGWQILETQWRCRWGELDVIAKDHQWLLFVEVKTRSDRNWDSDGSLAITPQKQAKLIKAASLFLSQYPELANLNCRFDVALVRRQNSDRHQLRATVHETEATQITSVFSLQAYIEEAFLADTF</sequence>
<dbReference type="EMBL" id="JAAVJL010000001">
    <property type="protein sequence ID" value="NMF57720.1"/>
    <property type="molecule type" value="Genomic_DNA"/>
</dbReference>
<dbReference type="Pfam" id="PF02021">
    <property type="entry name" value="UPF0102"/>
    <property type="match status" value="1"/>
</dbReference>